<feature type="compositionally biased region" description="Polar residues" evidence="7">
    <location>
        <begin position="320"/>
        <end position="332"/>
    </location>
</feature>
<dbReference type="OrthoDB" id="3990054at2759"/>
<keyword evidence="4 8" id="KW-1133">Transmembrane helix</keyword>
<dbReference type="CDD" id="cd23995">
    <property type="entry name" value="Seipin_BSCL2_like"/>
    <property type="match status" value="1"/>
</dbReference>
<evidence type="ECO:0000256" key="7">
    <source>
        <dbReference type="SAM" id="MobiDB-lite"/>
    </source>
</evidence>
<evidence type="ECO:0000256" key="2">
    <source>
        <dbReference type="ARBA" id="ARBA00022692"/>
    </source>
</evidence>
<feature type="transmembrane region" description="Helical" evidence="8">
    <location>
        <begin position="45"/>
        <end position="68"/>
    </location>
</feature>
<evidence type="ECO:0000313" key="9">
    <source>
        <dbReference type="EMBL" id="OCK86226.1"/>
    </source>
</evidence>
<keyword evidence="5" id="KW-0443">Lipid metabolism</keyword>
<reference evidence="9 10" key="1">
    <citation type="journal article" date="2016" name="Nat. Commun.">
        <title>Ectomycorrhizal ecology is imprinted in the genome of the dominant symbiotic fungus Cenococcum geophilum.</title>
        <authorList>
            <consortium name="DOE Joint Genome Institute"/>
            <person name="Peter M."/>
            <person name="Kohler A."/>
            <person name="Ohm R.A."/>
            <person name="Kuo A."/>
            <person name="Krutzmann J."/>
            <person name="Morin E."/>
            <person name="Arend M."/>
            <person name="Barry K.W."/>
            <person name="Binder M."/>
            <person name="Choi C."/>
            <person name="Clum A."/>
            <person name="Copeland A."/>
            <person name="Grisel N."/>
            <person name="Haridas S."/>
            <person name="Kipfer T."/>
            <person name="LaButti K."/>
            <person name="Lindquist E."/>
            <person name="Lipzen A."/>
            <person name="Maire R."/>
            <person name="Meier B."/>
            <person name="Mihaltcheva S."/>
            <person name="Molinier V."/>
            <person name="Murat C."/>
            <person name="Poggeler S."/>
            <person name="Quandt C.A."/>
            <person name="Sperisen C."/>
            <person name="Tritt A."/>
            <person name="Tisserant E."/>
            <person name="Crous P.W."/>
            <person name="Henrissat B."/>
            <person name="Nehls U."/>
            <person name="Egli S."/>
            <person name="Spatafora J.W."/>
            <person name="Grigoriev I.V."/>
            <person name="Martin F.M."/>
        </authorList>
    </citation>
    <scope>NUCLEOTIDE SEQUENCE [LARGE SCALE GENOMIC DNA]</scope>
    <source>
        <strain evidence="9 10">CBS 459.81</strain>
    </source>
</reference>
<evidence type="ECO:0000256" key="1">
    <source>
        <dbReference type="ARBA" id="ARBA00004477"/>
    </source>
</evidence>
<gene>
    <name evidence="9" type="ORF">K432DRAFT_438641</name>
</gene>
<dbReference type="AlphaFoldDB" id="A0A8E2ELS3"/>
<sequence>MSDDGSDDASYASNNLIATIKDIFLYPLHLSLSYPARRAYLRTSLLLFASTVLAALSVIAYTSFYYVYIPARGHECVVHLQFSTHGVGSQEEAGAVSHPYGVAGIQKGTLASRQKYNVVVKLWMPRTDANLAAGNFMLDLQLLGPAPAPSPTLSDVSSGVEVRHGGEVLARSRRPAILTFRSAMVELGYRLVRLPWYLVGWGYEAERVSVGMLEGFEFEKGWRNEPSAVRVEMQSSGILQVYGVRVIFTARFSGLRYLMHSHRLLSFFLFTTSFWSVSMTFLFLTWSFLTFLLSPTSTSSPPPPLPAQPLDTKTPPDFSLSDTSRTFPTFSQHPPLRYSASDSRVKREVKSEDHDDGRPRLEDIPPRTPGDADDEEDEDVDFIVSYPEPPIPEDSGLGTSLESGFEHRGGMSARSGRRGDGGD</sequence>
<feature type="region of interest" description="Disordered" evidence="7">
    <location>
        <begin position="298"/>
        <end position="423"/>
    </location>
</feature>
<name>A0A8E2ELS3_9PEZI</name>
<protein>
    <recommendedName>
        <fullName evidence="11">Seipin</fullName>
    </recommendedName>
</protein>
<dbReference type="InterPro" id="IPR009617">
    <property type="entry name" value="Seipin"/>
</dbReference>
<comment type="subcellular location">
    <subcellularLocation>
        <location evidence="1">Endoplasmic reticulum membrane</location>
        <topology evidence="1">Multi-pass membrane protein</topology>
    </subcellularLocation>
</comment>
<dbReference type="Pfam" id="PF06775">
    <property type="entry name" value="Seipin"/>
    <property type="match status" value="1"/>
</dbReference>
<dbReference type="PANTHER" id="PTHR21212">
    <property type="entry name" value="BERNARDINELLI-SEIP CONGENITAL LIPODYSTROPHY 2 HOMOLOG BSCL2 PROTEIN"/>
    <property type="match status" value="1"/>
</dbReference>
<feature type="compositionally biased region" description="Acidic residues" evidence="7">
    <location>
        <begin position="371"/>
        <end position="381"/>
    </location>
</feature>
<feature type="transmembrane region" description="Helical" evidence="8">
    <location>
        <begin position="264"/>
        <end position="293"/>
    </location>
</feature>
<evidence type="ECO:0000256" key="3">
    <source>
        <dbReference type="ARBA" id="ARBA00022824"/>
    </source>
</evidence>
<evidence type="ECO:0000256" key="6">
    <source>
        <dbReference type="ARBA" id="ARBA00023136"/>
    </source>
</evidence>
<proteinExistence type="predicted"/>
<dbReference type="PANTHER" id="PTHR21212:SF0">
    <property type="entry name" value="SEIPIN"/>
    <property type="match status" value="1"/>
</dbReference>
<keyword evidence="2 8" id="KW-0812">Transmembrane</keyword>
<evidence type="ECO:0008006" key="11">
    <source>
        <dbReference type="Google" id="ProtNLM"/>
    </source>
</evidence>
<feature type="compositionally biased region" description="Basic and acidic residues" evidence="7">
    <location>
        <begin position="343"/>
        <end position="365"/>
    </location>
</feature>
<keyword evidence="6 8" id="KW-0472">Membrane</keyword>
<keyword evidence="10" id="KW-1185">Reference proteome</keyword>
<dbReference type="GO" id="GO:0005789">
    <property type="term" value="C:endoplasmic reticulum membrane"/>
    <property type="evidence" value="ECO:0007669"/>
    <property type="project" value="UniProtKB-SubCell"/>
</dbReference>
<accession>A0A8E2ELS3</accession>
<dbReference type="GO" id="GO:0140042">
    <property type="term" value="P:lipid droplet formation"/>
    <property type="evidence" value="ECO:0007669"/>
    <property type="project" value="UniProtKB-ARBA"/>
</dbReference>
<evidence type="ECO:0000256" key="4">
    <source>
        <dbReference type="ARBA" id="ARBA00022989"/>
    </source>
</evidence>
<organism evidence="9 10">
    <name type="scientific">Lepidopterella palustris CBS 459.81</name>
    <dbReference type="NCBI Taxonomy" id="1314670"/>
    <lineage>
        <taxon>Eukaryota</taxon>
        <taxon>Fungi</taxon>
        <taxon>Dikarya</taxon>
        <taxon>Ascomycota</taxon>
        <taxon>Pezizomycotina</taxon>
        <taxon>Dothideomycetes</taxon>
        <taxon>Pleosporomycetidae</taxon>
        <taxon>Mytilinidiales</taxon>
        <taxon>Argynnaceae</taxon>
        <taxon>Lepidopterella</taxon>
    </lineage>
</organism>
<dbReference type="EMBL" id="KV744807">
    <property type="protein sequence ID" value="OCK86226.1"/>
    <property type="molecule type" value="Genomic_DNA"/>
</dbReference>
<dbReference type="Proteomes" id="UP000250266">
    <property type="component" value="Unassembled WGS sequence"/>
</dbReference>
<evidence type="ECO:0000313" key="10">
    <source>
        <dbReference type="Proteomes" id="UP000250266"/>
    </source>
</evidence>
<evidence type="ECO:0000256" key="8">
    <source>
        <dbReference type="SAM" id="Phobius"/>
    </source>
</evidence>
<dbReference type="GO" id="GO:0006629">
    <property type="term" value="P:lipid metabolic process"/>
    <property type="evidence" value="ECO:0007669"/>
    <property type="project" value="UniProtKB-KW"/>
</dbReference>
<keyword evidence="3" id="KW-0256">Endoplasmic reticulum</keyword>
<evidence type="ECO:0000256" key="5">
    <source>
        <dbReference type="ARBA" id="ARBA00023098"/>
    </source>
</evidence>